<dbReference type="Gene3D" id="1.10.510.10">
    <property type="entry name" value="Transferase(Phosphotransferase) domain 1"/>
    <property type="match status" value="1"/>
</dbReference>
<gene>
    <name evidence="4" type="ORF">M9Y10_007541</name>
</gene>
<dbReference type="EMBL" id="JAPFFF010000013">
    <property type="protein sequence ID" value="KAK8871799.1"/>
    <property type="molecule type" value="Genomic_DNA"/>
</dbReference>
<dbReference type="InterPro" id="IPR006597">
    <property type="entry name" value="Sel1-like"/>
</dbReference>
<reference evidence="4 5" key="1">
    <citation type="submission" date="2024-04" db="EMBL/GenBank/DDBJ databases">
        <title>Tritrichomonas musculus Genome.</title>
        <authorList>
            <person name="Alves-Ferreira E."/>
            <person name="Grigg M."/>
            <person name="Lorenzi H."/>
            <person name="Galac M."/>
        </authorList>
    </citation>
    <scope>NUCLEOTIDE SEQUENCE [LARGE SCALE GENOMIC DNA]</scope>
    <source>
        <strain evidence="4 5">EAF2021</strain>
    </source>
</reference>
<dbReference type="PROSITE" id="PS50005">
    <property type="entry name" value="TPR"/>
    <property type="match status" value="1"/>
</dbReference>
<organism evidence="4 5">
    <name type="scientific">Tritrichomonas musculus</name>
    <dbReference type="NCBI Taxonomy" id="1915356"/>
    <lineage>
        <taxon>Eukaryota</taxon>
        <taxon>Metamonada</taxon>
        <taxon>Parabasalia</taxon>
        <taxon>Tritrichomonadida</taxon>
        <taxon>Tritrichomonadidae</taxon>
        <taxon>Tritrichomonas</taxon>
    </lineage>
</organism>
<comment type="similarity">
    <text evidence="1">Belongs to the sel-1 family.</text>
</comment>
<dbReference type="SMART" id="SM00220">
    <property type="entry name" value="S_TKc"/>
    <property type="match status" value="1"/>
</dbReference>
<comment type="caution">
    <text evidence="4">The sequence shown here is derived from an EMBL/GenBank/DDBJ whole genome shotgun (WGS) entry which is preliminary data.</text>
</comment>
<dbReference type="Pfam" id="PF08238">
    <property type="entry name" value="Sel1"/>
    <property type="match status" value="14"/>
</dbReference>
<evidence type="ECO:0000256" key="1">
    <source>
        <dbReference type="ARBA" id="ARBA00038101"/>
    </source>
</evidence>
<dbReference type="SUPFAM" id="SSF56112">
    <property type="entry name" value="Protein kinase-like (PK-like)"/>
    <property type="match status" value="1"/>
</dbReference>
<evidence type="ECO:0000256" key="2">
    <source>
        <dbReference type="PROSITE-ProRule" id="PRU00339"/>
    </source>
</evidence>
<dbReference type="PANTHER" id="PTHR11102:SF160">
    <property type="entry name" value="ERAD-ASSOCIATED E3 UBIQUITIN-PROTEIN LIGASE COMPONENT HRD3"/>
    <property type="match status" value="1"/>
</dbReference>
<sequence length="1190" mass="139707">MFQSIQDIHQFLQDESVKLDNQRLNKVIKNYTLHYFNNEINSDVKKDIFDNIKQSKAVILYQDKNIDTKDQYFFIGFEKTIIIINQASLILLNPLFSNNSDLSICFLSNDQDIFNQFIDLPYKRIDLDSNYISEIKNFHKNFNFHPIRRDDSSIIKILNSISLCISSYLILKSHQKLKKNRIQKYFMSFGEERIIDLYEEEEFIQLRLIGSGSIFMTFLYYFIEKEELFVIKKPYVQSDKIHDLMKREIENYFNINNYLNINLIFFSQLFGIIKDKNYLIIEFIEGKELSQIEKLKLSDDEKITIISEIILSVKCLHEKNFISRDLKPNNIIIDQYKTAVLIDFDNVISADIKTELTSDFGSVYAAPEINSQAISLKSDIYSIGKIMFFIMNEKIPTSSQSIEIPYFEEYPDMKQLYLRCISQNPDSRPSIIELYDTFQKIFEKQTHIYELFLNSRQEYKQYYLKKINNVFIDNPFSNAMLGDMNYEGKYLEKNINTSINYYKRASDQNVPEAQYNLARIYHYGIDVECDIDQAIHYYQLAANQNFTLANLNLGVIYSNKNLSVYDIEKAIHYYTIAANQNNISAQYNLGITYLDYPLDKPDIKKAIYYFTLAADKEHAPSQYNLGVIYSDGNLIQRNIPKAIFYYTSAASQNHTDAQYNLGLLFYNSQFGFRNIEGAIHFFTLAADRNNIGAQLMLGEIYSNKQYDVYDIKKAIYYYSLAASKNNSDAQYNLGLIYYEFKKFDEAIKFYELAASQNFSLAQYNLGVIYYKGEVVKSDIHKSIHYLMLSASQNYSYAQFNLGYIYSQSPYVPHDLTKALHYYSLAANQDMPQAYYNIGLLYYDKKYDQYDMNKALHFISIAADNNVANAQFFLGDFYHYKKDFKKAIHYYSLAADQKYSKAMFLLGAFYYEGHYIQQDIKKGINYIEYSANQDYNLAQFKLGIILCEGKFIQRNVNKGIYYLVQSAKNNCIHANFVLGCFYYEGKSVKQDIYKSIHYYKEASSFNDQFAKNNLGIIYKKGFSNKVPSNIMLAVEYLKEAALKKNDFLAIYNLSRIYLYDLNQIDNAVDLLFKFASHTCKSEELKKLLCFALILKNDFNRNKIEEELETQDNEIKMVINEMIKKVNLIDKKNFEREFSFYKEIELFYDYKMKVIDWTEINSPKTNKNSLYGNIKDISSEFYDGFGIDITNI</sequence>
<proteinExistence type="inferred from homology"/>
<dbReference type="Proteomes" id="UP001470230">
    <property type="component" value="Unassembled WGS sequence"/>
</dbReference>
<protein>
    <recommendedName>
        <fullName evidence="3">Protein kinase domain-containing protein</fullName>
    </recommendedName>
</protein>
<dbReference type="InterPro" id="IPR011009">
    <property type="entry name" value="Kinase-like_dom_sf"/>
</dbReference>
<dbReference type="PROSITE" id="PS50011">
    <property type="entry name" value="PROTEIN_KINASE_DOM"/>
    <property type="match status" value="1"/>
</dbReference>
<feature type="repeat" description="TPR" evidence="2">
    <location>
        <begin position="727"/>
        <end position="760"/>
    </location>
</feature>
<dbReference type="PANTHER" id="PTHR11102">
    <property type="entry name" value="SEL-1-LIKE PROTEIN"/>
    <property type="match status" value="1"/>
</dbReference>
<evidence type="ECO:0000259" key="3">
    <source>
        <dbReference type="PROSITE" id="PS50011"/>
    </source>
</evidence>
<dbReference type="SUPFAM" id="SSF81901">
    <property type="entry name" value="HCP-like"/>
    <property type="match status" value="3"/>
</dbReference>
<evidence type="ECO:0000313" key="4">
    <source>
        <dbReference type="EMBL" id="KAK8871799.1"/>
    </source>
</evidence>
<dbReference type="Gene3D" id="1.25.40.10">
    <property type="entry name" value="Tetratricopeptide repeat domain"/>
    <property type="match status" value="2"/>
</dbReference>
<keyword evidence="2" id="KW-0802">TPR repeat</keyword>
<dbReference type="SMART" id="SM00028">
    <property type="entry name" value="TPR"/>
    <property type="match status" value="4"/>
</dbReference>
<evidence type="ECO:0000313" key="5">
    <source>
        <dbReference type="Proteomes" id="UP001470230"/>
    </source>
</evidence>
<dbReference type="InterPro" id="IPR011990">
    <property type="entry name" value="TPR-like_helical_dom_sf"/>
</dbReference>
<feature type="domain" description="Protein kinase" evidence="3">
    <location>
        <begin position="203"/>
        <end position="442"/>
    </location>
</feature>
<dbReference type="InterPro" id="IPR050767">
    <property type="entry name" value="Sel1_AlgK"/>
</dbReference>
<keyword evidence="5" id="KW-1185">Reference proteome</keyword>
<accession>A0ABR2J2K1</accession>
<dbReference type="InterPro" id="IPR000719">
    <property type="entry name" value="Prot_kinase_dom"/>
</dbReference>
<name>A0ABR2J2K1_9EUKA</name>
<dbReference type="Pfam" id="PF00069">
    <property type="entry name" value="Pkinase"/>
    <property type="match status" value="1"/>
</dbReference>
<dbReference type="Pfam" id="PF13432">
    <property type="entry name" value="TPR_16"/>
    <property type="match status" value="1"/>
</dbReference>
<dbReference type="InterPro" id="IPR019734">
    <property type="entry name" value="TPR_rpt"/>
</dbReference>
<dbReference type="SMART" id="SM00671">
    <property type="entry name" value="SEL1"/>
    <property type="match status" value="16"/>
</dbReference>